<dbReference type="Gene3D" id="3.60.15.10">
    <property type="entry name" value="Ribonuclease Z/Hydroxyacylglutathione hydrolase-like"/>
    <property type="match status" value="1"/>
</dbReference>
<accession>A0A173LMX3</accession>
<evidence type="ECO:0000256" key="2">
    <source>
        <dbReference type="ARBA" id="ARBA00007749"/>
    </source>
</evidence>
<organism evidence="7 8">
    <name type="scientific">Dietzia timorensis</name>
    <dbReference type="NCBI Taxonomy" id="499555"/>
    <lineage>
        <taxon>Bacteria</taxon>
        <taxon>Bacillati</taxon>
        <taxon>Actinomycetota</taxon>
        <taxon>Actinomycetes</taxon>
        <taxon>Mycobacteriales</taxon>
        <taxon>Dietziaceae</taxon>
        <taxon>Dietzia</taxon>
    </lineage>
</organism>
<dbReference type="PANTHER" id="PTHR42978:SF7">
    <property type="entry name" value="METALLO-HYDROLASE RV2300C-RELATED"/>
    <property type="match status" value="1"/>
</dbReference>
<evidence type="ECO:0000256" key="4">
    <source>
        <dbReference type="ARBA" id="ARBA00022801"/>
    </source>
</evidence>
<dbReference type="PANTHER" id="PTHR42978">
    <property type="entry name" value="QUORUM-QUENCHING LACTONASE YTNP-RELATED-RELATED"/>
    <property type="match status" value="1"/>
</dbReference>
<feature type="domain" description="Metallo-beta-lactamase" evidence="6">
    <location>
        <begin position="21"/>
        <end position="242"/>
    </location>
</feature>
<dbReference type="InterPro" id="IPR001279">
    <property type="entry name" value="Metallo-B-lactamas"/>
</dbReference>
<comment type="similarity">
    <text evidence="2">Belongs to the metallo-beta-lactamase superfamily.</text>
</comment>
<proteinExistence type="inferred from homology"/>
<evidence type="ECO:0000256" key="3">
    <source>
        <dbReference type="ARBA" id="ARBA00022723"/>
    </source>
</evidence>
<dbReference type="STRING" id="499555.BJL86_1279"/>
<dbReference type="GO" id="GO:0016787">
    <property type="term" value="F:hydrolase activity"/>
    <property type="evidence" value="ECO:0007669"/>
    <property type="project" value="UniProtKB-KW"/>
</dbReference>
<dbReference type="AlphaFoldDB" id="A0A173LMX3"/>
<protein>
    <recommendedName>
        <fullName evidence="6">Metallo-beta-lactamase domain-containing protein</fullName>
    </recommendedName>
</protein>
<evidence type="ECO:0000313" key="8">
    <source>
        <dbReference type="Proteomes" id="UP000186104"/>
    </source>
</evidence>
<dbReference type="EMBL" id="CP015961">
    <property type="protein sequence ID" value="ANI92062.1"/>
    <property type="molecule type" value="Genomic_DNA"/>
</dbReference>
<evidence type="ECO:0000259" key="6">
    <source>
        <dbReference type="SMART" id="SM00849"/>
    </source>
</evidence>
<comment type="cofactor">
    <cofactor evidence="1">
        <name>Zn(2+)</name>
        <dbReference type="ChEBI" id="CHEBI:29105"/>
    </cofactor>
</comment>
<dbReference type="OrthoDB" id="3196337at2"/>
<keyword evidence="4" id="KW-0378">Hydrolase</keyword>
<gene>
    <name evidence="7" type="ORF">BJL86_1279</name>
</gene>
<evidence type="ECO:0000256" key="1">
    <source>
        <dbReference type="ARBA" id="ARBA00001947"/>
    </source>
</evidence>
<dbReference type="Pfam" id="PF00753">
    <property type="entry name" value="Lactamase_B"/>
    <property type="match status" value="1"/>
</dbReference>
<dbReference type="SMART" id="SM00849">
    <property type="entry name" value="Lactamase_B"/>
    <property type="match status" value="1"/>
</dbReference>
<keyword evidence="3" id="KW-0479">Metal-binding</keyword>
<reference evidence="7 8" key="1">
    <citation type="submission" date="2016-06" db="EMBL/GenBank/DDBJ databases">
        <title>Complete genome sequence of a saline-alkali tolerant type strain Dietzia timorensis ID05-A0528T.</title>
        <authorList>
            <person name="Wu X."/>
        </authorList>
    </citation>
    <scope>NUCLEOTIDE SEQUENCE [LARGE SCALE GENOMIC DNA]</scope>
    <source>
        <strain evidence="7 8">ID05-A0528</strain>
    </source>
</reference>
<dbReference type="SUPFAM" id="SSF56281">
    <property type="entry name" value="Metallo-hydrolase/oxidoreductase"/>
    <property type="match status" value="1"/>
</dbReference>
<name>A0A173LMX3_9ACTN</name>
<dbReference type="InterPro" id="IPR051013">
    <property type="entry name" value="MBL_superfamily_lactonases"/>
</dbReference>
<evidence type="ECO:0000256" key="5">
    <source>
        <dbReference type="ARBA" id="ARBA00022833"/>
    </source>
</evidence>
<evidence type="ECO:0000313" key="7">
    <source>
        <dbReference type="EMBL" id="ANI92062.1"/>
    </source>
</evidence>
<dbReference type="InterPro" id="IPR036866">
    <property type="entry name" value="RibonucZ/Hydroxyglut_hydro"/>
</dbReference>
<dbReference type="KEGG" id="dtm:BJL86_1279"/>
<dbReference type="CDD" id="cd07742">
    <property type="entry name" value="metallo-hydrolase-like_MBL-fold"/>
    <property type="match status" value="1"/>
</dbReference>
<dbReference type="Proteomes" id="UP000186104">
    <property type="component" value="Chromosome"/>
</dbReference>
<dbReference type="GO" id="GO:0046872">
    <property type="term" value="F:metal ion binding"/>
    <property type="evidence" value="ECO:0007669"/>
    <property type="project" value="UniProtKB-KW"/>
</dbReference>
<dbReference type="RefSeq" id="WP_067477137.1">
    <property type="nucleotide sequence ID" value="NZ_LMTB01000089.1"/>
</dbReference>
<keyword evidence="8" id="KW-1185">Reference proteome</keyword>
<sequence>MGLRVHHLNCGTMNTSVARMVCHVLLIETPAGLVLVDSGMSGADFAEPAARLGPMRHVLGLAADPQEFAINQVRALGFDPRDVRHIVLTHMDFDHAGGISDFPEAQIHVTSAEALGALRGPTRHERIRYNTAQFSHDPKVVEHSPYGERWNDFAAAKELTEIDPGIVLVTMPGHSRGHACVAVDDGGRWLLHCGDAFDHRNEIRGLRRRVPFGMKAQAYLNAFDLGMYLDNQDRLHELWKQRDPNLMIFNAHDATLFDESKAAPVS</sequence>
<keyword evidence="5" id="KW-0862">Zinc</keyword>